<evidence type="ECO:0000313" key="2">
    <source>
        <dbReference type="Proteomes" id="UP000620874"/>
    </source>
</evidence>
<protein>
    <recommendedName>
        <fullName evidence="3">DUF3127 domain-containing protein</fullName>
    </recommendedName>
</protein>
<dbReference type="RefSeq" id="WP_013616601.1">
    <property type="nucleotide sequence ID" value="NZ_JACSPP010000007.1"/>
</dbReference>
<organism evidence="1 2">
    <name type="scientific">Phocaeicola intestinalis</name>
    <dbReference type="NCBI Taxonomy" id="2762212"/>
    <lineage>
        <taxon>Bacteria</taxon>
        <taxon>Pseudomonadati</taxon>
        <taxon>Bacteroidota</taxon>
        <taxon>Bacteroidia</taxon>
        <taxon>Bacteroidales</taxon>
        <taxon>Bacteroidaceae</taxon>
        <taxon>Phocaeicola</taxon>
    </lineage>
</organism>
<evidence type="ECO:0008006" key="3">
    <source>
        <dbReference type="Google" id="ProtNLM"/>
    </source>
</evidence>
<keyword evidence="2" id="KW-1185">Reference proteome</keyword>
<sequence>MKAFLKIERCGEVFSVRSEKAEQGTISKRVVTLSDWCGRYPDRYVAVMLGAVAEADIHPEDIIYGELRFQTHDHNEQTYQDITLVNFVKLGNEEN</sequence>
<comment type="caution">
    <text evidence="1">The sequence shown here is derived from an EMBL/GenBank/DDBJ whole genome shotgun (WGS) entry which is preliminary data.</text>
</comment>
<dbReference type="EMBL" id="JACSPP010000007">
    <property type="protein sequence ID" value="MBD8039617.1"/>
    <property type="molecule type" value="Genomic_DNA"/>
</dbReference>
<reference evidence="1 2" key="1">
    <citation type="submission" date="2020-08" db="EMBL/GenBank/DDBJ databases">
        <title>A Genomic Blueprint of the Chicken Gut Microbiome.</title>
        <authorList>
            <person name="Gilroy R."/>
            <person name="Ravi A."/>
            <person name="Getino M."/>
            <person name="Pursley I."/>
            <person name="Horton D.L."/>
            <person name="Alikhan N.-F."/>
            <person name="Baker D."/>
            <person name="Gharbi K."/>
            <person name="Hall N."/>
            <person name="Watson M."/>
            <person name="Adriaenssens E.M."/>
            <person name="Foster-Nyarko E."/>
            <person name="Jarju S."/>
            <person name="Secka A."/>
            <person name="Antonio M."/>
            <person name="Oren A."/>
            <person name="Chaudhuri R."/>
            <person name="La Ragione R.M."/>
            <person name="Hildebrand F."/>
            <person name="Pallen M.J."/>
        </authorList>
    </citation>
    <scope>NUCLEOTIDE SEQUENCE [LARGE SCALE GENOMIC DNA]</scope>
    <source>
        <strain evidence="1 2">Sa1CVN1</strain>
    </source>
</reference>
<name>A0ABR8Y5X6_9BACT</name>
<gene>
    <name evidence="1" type="ORF">H9625_04000</name>
</gene>
<proteinExistence type="predicted"/>
<accession>A0ABR8Y5X6</accession>
<dbReference type="Proteomes" id="UP000620874">
    <property type="component" value="Unassembled WGS sequence"/>
</dbReference>
<evidence type="ECO:0000313" key="1">
    <source>
        <dbReference type="EMBL" id="MBD8039617.1"/>
    </source>
</evidence>